<organism evidence="1">
    <name type="scientific">Candidatus Kentrum sp. LFY</name>
    <dbReference type="NCBI Taxonomy" id="2126342"/>
    <lineage>
        <taxon>Bacteria</taxon>
        <taxon>Pseudomonadati</taxon>
        <taxon>Pseudomonadota</taxon>
        <taxon>Gammaproteobacteria</taxon>
        <taxon>Candidatus Kentrum</taxon>
    </lineage>
</organism>
<gene>
    <name evidence="1" type="ORF">BECKLFY1418B_GA0070995_103617</name>
</gene>
<dbReference type="AlphaFoldDB" id="A0A450UIZ3"/>
<protein>
    <submittedName>
        <fullName evidence="1">Uncharacterized protein</fullName>
    </submittedName>
</protein>
<proteinExistence type="predicted"/>
<accession>A0A450UIZ3</accession>
<reference evidence="1" key="1">
    <citation type="submission" date="2019-02" db="EMBL/GenBank/DDBJ databases">
        <authorList>
            <person name="Gruber-Vodicka R. H."/>
            <person name="Seah K. B. B."/>
        </authorList>
    </citation>
    <scope>NUCLEOTIDE SEQUENCE</scope>
    <source>
        <strain evidence="1">BECK_M7</strain>
    </source>
</reference>
<dbReference type="EMBL" id="CAADFF010000036">
    <property type="protein sequence ID" value="VFJ92519.1"/>
    <property type="molecule type" value="Genomic_DNA"/>
</dbReference>
<evidence type="ECO:0000313" key="1">
    <source>
        <dbReference type="EMBL" id="VFJ92519.1"/>
    </source>
</evidence>
<name>A0A450UIZ3_9GAMM</name>
<sequence length="66" mass="7422">MAGTPYLEKIASTSEHDENGTGAIHGMAAKPSQVKSYDLMCNKYIITRFHPWFMKTSNTFILNSCH</sequence>